<evidence type="ECO:0000313" key="7">
    <source>
        <dbReference type="Proteomes" id="UP001254608"/>
    </source>
</evidence>
<evidence type="ECO:0000256" key="1">
    <source>
        <dbReference type="ARBA" id="ARBA00004196"/>
    </source>
</evidence>
<evidence type="ECO:0000256" key="4">
    <source>
        <dbReference type="ARBA" id="ARBA00023284"/>
    </source>
</evidence>
<keyword evidence="2" id="KW-0201">Cytochrome c-type biogenesis</keyword>
<organism evidence="6 7">
    <name type="scientific">Banduia mediterranea</name>
    <dbReference type="NCBI Taxonomy" id="3075609"/>
    <lineage>
        <taxon>Bacteria</taxon>
        <taxon>Pseudomonadati</taxon>
        <taxon>Pseudomonadota</taxon>
        <taxon>Gammaproteobacteria</taxon>
        <taxon>Nevskiales</taxon>
        <taxon>Algiphilaceae</taxon>
        <taxon>Banduia</taxon>
    </lineage>
</organism>
<dbReference type="CDD" id="cd02966">
    <property type="entry name" value="TlpA_like_family"/>
    <property type="match status" value="1"/>
</dbReference>
<keyword evidence="7" id="KW-1185">Reference proteome</keyword>
<evidence type="ECO:0000259" key="5">
    <source>
        <dbReference type="PROSITE" id="PS51352"/>
    </source>
</evidence>
<keyword evidence="3" id="KW-1015">Disulfide bond</keyword>
<keyword evidence="4" id="KW-0676">Redox-active center</keyword>
<proteinExistence type="predicted"/>
<comment type="subcellular location">
    <subcellularLocation>
        <location evidence="1">Cell envelope</location>
    </subcellularLocation>
</comment>
<dbReference type="Gene3D" id="3.40.30.10">
    <property type="entry name" value="Glutaredoxin"/>
    <property type="match status" value="1"/>
</dbReference>
<sequence>MLCLLAAGIGFFAYRGLAPAPSPQAPLLHFTDLDGKPRQLSEWRGRPVLINFWATWCAPCLKEIPMLVQAQTELADTGLMILGPAVDEAEPVRHFHAERNLNYPVFVGADQAIVAMDALGDTRGALPLSVFISPDGKIVARHSGVLSREQLESWLERYR</sequence>
<dbReference type="EMBL" id="JAVRIC010000019">
    <property type="protein sequence ID" value="MDT0498289.1"/>
    <property type="molecule type" value="Genomic_DNA"/>
</dbReference>
<dbReference type="RefSeq" id="WP_311365689.1">
    <property type="nucleotide sequence ID" value="NZ_JAVRIC010000019.1"/>
</dbReference>
<dbReference type="InterPro" id="IPR017937">
    <property type="entry name" value="Thioredoxin_CS"/>
</dbReference>
<dbReference type="PANTHER" id="PTHR42852:SF6">
    <property type="entry name" value="THIOL:DISULFIDE INTERCHANGE PROTEIN DSBE"/>
    <property type="match status" value="1"/>
</dbReference>
<dbReference type="PROSITE" id="PS00194">
    <property type="entry name" value="THIOREDOXIN_1"/>
    <property type="match status" value="1"/>
</dbReference>
<feature type="domain" description="Thioredoxin" evidence="5">
    <location>
        <begin position="19"/>
        <end position="159"/>
    </location>
</feature>
<accession>A0ABU2WK80</accession>
<dbReference type="InterPro" id="IPR013766">
    <property type="entry name" value="Thioredoxin_domain"/>
</dbReference>
<evidence type="ECO:0000313" key="6">
    <source>
        <dbReference type="EMBL" id="MDT0498289.1"/>
    </source>
</evidence>
<reference evidence="6 7" key="1">
    <citation type="submission" date="2023-09" db="EMBL/GenBank/DDBJ databases">
        <authorList>
            <person name="Rey-Velasco X."/>
        </authorList>
    </citation>
    <scope>NUCLEOTIDE SEQUENCE [LARGE SCALE GENOMIC DNA]</scope>
    <source>
        <strain evidence="6 7">W345</strain>
    </source>
</reference>
<dbReference type="InterPro" id="IPR050553">
    <property type="entry name" value="Thioredoxin_ResA/DsbE_sf"/>
</dbReference>
<dbReference type="InterPro" id="IPR000866">
    <property type="entry name" value="AhpC/TSA"/>
</dbReference>
<gene>
    <name evidence="6" type="ORF">RM530_13075</name>
</gene>
<comment type="caution">
    <text evidence="6">The sequence shown here is derived from an EMBL/GenBank/DDBJ whole genome shotgun (WGS) entry which is preliminary data.</text>
</comment>
<protein>
    <submittedName>
        <fullName evidence="6">TlpA disulfide reductase family protein</fullName>
    </submittedName>
</protein>
<evidence type="ECO:0000256" key="2">
    <source>
        <dbReference type="ARBA" id="ARBA00022748"/>
    </source>
</evidence>
<dbReference type="Proteomes" id="UP001254608">
    <property type="component" value="Unassembled WGS sequence"/>
</dbReference>
<evidence type="ECO:0000256" key="3">
    <source>
        <dbReference type="ARBA" id="ARBA00023157"/>
    </source>
</evidence>
<name>A0ABU2WK80_9GAMM</name>
<dbReference type="PANTHER" id="PTHR42852">
    <property type="entry name" value="THIOL:DISULFIDE INTERCHANGE PROTEIN DSBE"/>
    <property type="match status" value="1"/>
</dbReference>
<dbReference type="InterPro" id="IPR036249">
    <property type="entry name" value="Thioredoxin-like_sf"/>
</dbReference>
<dbReference type="SUPFAM" id="SSF52833">
    <property type="entry name" value="Thioredoxin-like"/>
    <property type="match status" value="1"/>
</dbReference>
<dbReference type="PROSITE" id="PS51352">
    <property type="entry name" value="THIOREDOXIN_2"/>
    <property type="match status" value="1"/>
</dbReference>
<dbReference type="Pfam" id="PF00578">
    <property type="entry name" value="AhpC-TSA"/>
    <property type="match status" value="1"/>
</dbReference>